<dbReference type="Gene3D" id="6.10.140.1990">
    <property type="match status" value="1"/>
</dbReference>
<evidence type="ECO:0000313" key="8">
    <source>
        <dbReference type="Proteomes" id="UP000033054"/>
    </source>
</evidence>
<dbReference type="Gene3D" id="2.40.30.170">
    <property type="match status" value="1"/>
</dbReference>
<dbReference type="InterPro" id="IPR058792">
    <property type="entry name" value="Beta-barrel_RND_2"/>
</dbReference>
<dbReference type="InterPro" id="IPR058637">
    <property type="entry name" value="YknX-like_C"/>
</dbReference>
<dbReference type="InterPro" id="IPR006143">
    <property type="entry name" value="RND_pump_MFP"/>
</dbReference>
<dbReference type="STRING" id="1379870.SD10_19965"/>
<dbReference type="GO" id="GO:1990281">
    <property type="term" value="C:efflux pump complex"/>
    <property type="evidence" value="ECO:0007669"/>
    <property type="project" value="TreeGrafter"/>
</dbReference>
<dbReference type="PATRIC" id="fig|1379870.5.peg.4302"/>
<evidence type="ECO:0000259" key="4">
    <source>
        <dbReference type="Pfam" id="PF25917"/>
    </source>
</evidence>
<dbReference type="Pfam" id="PF25917">
    <property type="entry name" value="BSH_RND"/>
    <property type="match status" value="1"/>
</dbReference>
<dbReference type="PANTHER" id="PTHR30469">
    <property type="entry name" value="MULTIDRUG RESISTANCE PROTEIN MDTA"/>
    <property type="match status" value="1"/>
</dbReference>
<dbReference type="KEGG" id="srd:SD10_19965"/>
<dbReference type="NCBIfam" id="TIGR01730">
    <property type="entry name" value="RND_mfp"/>
    <property type="match status" value="1"/>
</dbReference>
<dbReference type="HOGENOM" id="CLU_018816_1_2_10"/>
<accession>A0A0E3V952</accession>
<gene>
    <name evidence="7" type="ORF">SD10_19965</name>
</gene>
<dbReference type="Gene3D" id="2.40.420.20">
    <property type="match status" value="1"/>
</dbReference>
<evidence type="ECO:0000259" key="5">
    <source>
        <dbReference type="Pfam" id="PF25954"/>
    </source>
</evidence>
<dbReference type="EMBL" id="CP010429">
    <property type="protein sequence ID" value="AKD56841.1"/>
    <property type="molecule type" value="Genomic_DNA"/>
</dbReference>
<name>A0A0E3V952_9BACT</name>
<dbReference type="RefSeq" id="WP_046576198.1">
    <property type="nucleotide sequence ID" value="NZ_CP010429.1"/>
</dbReference>
<keyword evidence="8" id="KW-1185">Reference proteome</keyword>
<dbReference type="Proteomes" id="UP000033054">
    <property type="component" value="Chromosome"/>
</dbReference>
<dbReference type="GO" id="GO:1990961">
    <property type="term" value="P:xenobiotic detoxification by transmembrane export across the plasma membrane"/>
    <property type="evidence" value="ECO:0007669"/>
    <property type="project" value="InterPro"/>
</dbReference>
<comment type="similarity">
    <text evidence="1">Belongs to the membrane fusion protein (MFP) (TC 8.A.1) family.</text>
</comment>
<dbReference type="InterPro" id="IPR058625">
    <property type="entry name" value="MdtA-like_BSH"/>
</dbReference>
<dbReference type="Pfam" id="PF25954">
    <property type="entry name" value="Beta-barrel_RND_2"/>
    <property type="match status" value="1"/>
</dbReference>
<dbReference type="InterPro" id="IPR030190">
    <property type="entry name" value="MacA_alpha-hairpin_sf"/>
</dbReference>
<protein>
    <submittedName>
        <fullName evidence="7">RND transporter</fullName>
    </submittedName>
</protein>
<evidence type="ECO:0000256" key="2">
    <source>
        <dbReference type="ARBA" id="ARBA00023054"/>
    </source>
</evidence>
<feature type="domain" description="Multidrug resistance protein MdtA-like barrel-sandwich hybrid" evidence="4">
    <location>
        <begin position="67"/>
        <end position="194"/>
    </location>
</feature>
<dbReference type="GO" id="GO:1990195">
    <property type="term" value="C:macrolide transmembrane transporter complex"/>
    <property type="evidence" value="ECO:0007669"/>
    <property type="project" value="InterPro"/>
</dbReference>
<proteinExistence type="inferred from homology"/>
<dbReference type="SUPFAM" id="SSF111369">
    <property type="entry name" value="HlyD-like secretion proteins"/>
    <property type="match status" value="1"/>
</dbReference>
<dbReference type="GO" id="GO:0019898">
    <property type="term" value="C:extrinsic component of membrane"/>
    <property type="evidence" value="ECO:0007669"/>
    <property type="project" value="InterPro"/>
</dbReference>
<evidence type="ECO:0000256" key="3">
    <source>
        <dbReference type="SAM" id="Coils"/>
    </source>
</evidence>
<organism evidence="7 8">
    <name type="scientific">Spirosoma radiotolerans</name>
    <dbReference type="NCBI Taxonomy" id="1379870"/>
    <lineage>
        <taxon>Bacteria</taxon>
        <taxon>Pseudomonadati</taxon>
        <taxon>Bacteroidota</taxon>
        <taxon>Cytophagia</taxon>
        <taxon>Cytophagales</taxon>
        <taxon>Cytophagaceae</taxon>
        <taxon>Spirosoma</taxon>
    </lineage>
</organism>
<evidence type="ECO:0000256" key="1">
    <source>
        <dbReference type="ARBA" id="ARBA00009477"/>
    </source>
</evidence>
<dbReference type="AlphaFoldDB" id="A0A0E3V952"/>
<evidence type="ECO:0000313" key="7">
    <source>
        <dbReference type="EMBL" id="AKD56841.1"/>
    </source>
</evidence>
<dbReference type="PANTHER" id="PTHR30469:SF15">
    <property type="entry name" value="HLYD FAMILY OF SECRETION PROTEINS"/>
    <property type="match status" value="1"/>
</dbReference>
<dbReference type="GO" id="GO:0015562">
    <property type="term" value="F:efflux transmembrane transporter activity"/>
    <property type="evidence" value="ECO:0007669"/>
    <property type="project" value="TreeGrafter"/>
</dbReference>
<dbReference type="Pfam" id="PF25989">
    <property type="entry name" value="YknX_C"/>
    <property type="match status" value="1"/>
</dbReference>
<reference evidence="7 8" key="1">
    <citation type="journal article" date="2014" name="Curr. Microbiol.">
        <title>Spirosoma radiotolerans sp. nov., a gamma-radiation-resistant bacterium isolated from gamma ray-irradiated soil.</title>
        <authorList>
            <person name="Lee J.J."/>
            <person name="Srinivasan S."/>
            <person name="Lim S."/>
            <person name="Joe M."/>
            <person name="Im S."/>
            <person name="Bae S.I."/>
            <person name="Park K.R."/>
            <person name="Han J.H."/>
            <person name="Park S.H."/>
            <person name="Joo B.M."/>
            <person name="Park S.J."/>
            <person name="Kim M.K."/>
        </authorList>
    </citation>
    <scope>NUCLEOTIDE SEQUENCE [LARGE SCALE GENOMIC DNA]</scope>
    <source>
        <strain evidence="7 8">DG5A</strain>
    </source>
</reference>
<feature type="domain" description="YknX-like C-terminal permuted SH3-like" evidence="6">
    <location>
        <begin position="280"/>
        <end position="346"/>
    </location>
</feature>
<keyword evidence="2 3" id="KW-0175">Coiled coil</keyword>
<sequence>MKRIVIVLALVGTLGLTAWTLLTNKKEVEAKIYKPNPDQKVGVRTAIAELRNLAQETEFLGSFSPNREVEIRPQAGGQIIQLPFEEGQLVGTGRLLAKLDDEQLRYQVEGLQVTLEGYQNDLKRYENLVKGDATPAVNVERAQLNIRATEAQIKQLKKQIANTTITAPFAGIITEKMVEKGSVVSIGSPIAKITDISSLKLVVDVPEKAINQFRTGQSIAVLTEVYPNANFTGRVSMIAAQGDAAHNYPVEITVNNSGKHPLKAGMYGSIANTDKLKTQALAVPRQAILGSAKQPQIYVVENGKAVLKSVEIGTTTNEYYEITKGLHSGDQVVTSGQINLQNGTPVVAQ</sequence>
<feature type="coiled-coil region" evidence="3">
    <location>
        <begin position="108"/>
        <end position="166"/>
    </location>
</feature>
<evidence type="ECO:0000259" key="6">
    <source>
        <dbReference type="Pfam" id="PF25989"/>
    </source>
</evidence>
<dbReference type="Gene3D" id="2.40.50.100">
    <property type="match status" value="1"/>
</dbReference>
<dbReference type="GO" id="GO:0030313">
    <property type="term" value="C:cell envelope"/>
    <property type="evidence" value="ECO:0007669"/>
    <property type="project" value="UniProtKB-SubCell"/>
</dbReference>
<feature type="domain" description="CusB-like beta-barrel" evidence="5">
    <location>
        <begin position="201"/>
        <end position="271"/>
    </location>
</feature>
<dbReference type="OrthoDB" id="9784685at2"/>